<dbReference type="Gene3D" id="1.10.10.10">
    <property type="entry name" value="Winged helix-like DNA-binding domain superfamily/Winged helix DNA-binding domain"/>
    <property type="match status" value="1"/>
</dbReference>
<feature type="domain" description="HTH marR-type" evidence="1">
    <location>
        <begin position="13"/>
        <end position="152"/>
    </location>
</feature>
<dbReference type="AlphaFoldDB" id="A0A7X6HFI8"/>
<dbReference type="RefSeq" id="WP_168486939.1">
    <property type="nucleotide sequence ID" value="NZ_JAAZSQ010000012.1"/>
</dbReference>
<comment type="caution">
    <text evidence="2">The sequence shown here is derived from an EMBL/GenBank/DDBJ whole genome shotgun (WGS) entry which is preliminary data.</text>
</comment>
<dbReference type="InterPro" id="IPR039422">
    <property type="entry name" value="MarR/SlyA-like"/>
</dbReference>
<dbReference type="GO" id="GO:0006950">
    <property type="term" value="P:response to stress"/>
    <property type="evidence" value="ECO:0007669"/>
    <property type="project" value="TreeGrafter"/>
</dbReference>
<dbReference type="SUPFAM" id="SSF46785">
    <property type="entry name" value="Winged helix' DNA-binding domain"/>
    <property type="match status" value="1"/>
</dbReference>
<dbReference type="Proteomes" id="UP000544090">
    <property type="component" value="Unassembled WGS sequence"/>
</dbReference>
<dbReference type="InterPro" id="IPR000835">
    <property type="entry name" value="HTH_MarR-typ"/>
</dbReference>
<dbReference type="SMART" id="SM00347">
    <property type="entry name" value="HTH_MARR"/>
    <property type="match status" value="1"/>
</dbReference>
<proteinExistence type="predicted"/>
<dbReference type="Pfam" id="PF01047">
    <property type="entry name" value="MarR"/>
    <property type="match status" value="1"/>
</dbReference>
<dbReference type="PRINTS" id="PR00598">
    <property type="entry name" value="HTHMARR"/>
</dbReference>
<dbReference type="PANTHER" id="PTHR33164:SF106">
    <property type="entry name" value="TRANSCRIPTIONAL REGULATORY PROTEIN"/>
    <property type="match status" value="1"/>
</dbReference>
<evidence type="ECO:0000313" key="3">
    <source>
        <dbReference type="Proteomes" id="UP000544090"/>
    </source>
</evidence>
<dbReference type="PANTHER" id="PTHR33164">
    <property type="entry name" value="TRANSCRIPTIONAL REGULATOR, MARR FAMILY"/>
    <property type="match status" value="1"/>
</dbReference>
<organism evidence="2 3">
    <name type="scientific">Arthrobacter mobilis</name>
    <dbReference type="NCBI Taxonomy" id="2724944"/>
    <lineage>
        <taxon>Bacteria</taxon>
        <taxon>Bacillati</taxon>
        <taxon>Actinomycetota</taxon>
        <taxon>Actinomycetes</taxon>
        <taxon>Micrococcales</taxon>
        <taxon>Micrococcaceae</taxon>
        <taxon>Arthrobacter</taxon>
    </lineage>
</organism>
<evidence type="ECO:0000259" key="1">
    <source>
        <dbReference type="PROSITE" id="PS50995"/>
    </source>
</evidence>
<reference evidence="2 3" key="1">
    <citation type="submission" date="2020-04" db="EMBL/GenBank/DDBJ databases">
        <title>Arthrobacter sp. nov.</title>
        <authorList>
            <person name="Liu S."/>
        </authorList>
    </citation>
    <scope>NUCLEOTIDE SEQUENCE [LARGE SCALE GENOMIC DNA]</scope>
    <source>
        <strain evidence="2 3">E918</strain>
    </source>
</reference>
<dbReference type="InterPro" id="IPR036390">
    <property type="entry name" value="WH_DNA-bd_sf"/>
</dbReference>
<dbReference type="EMBL" id="JAAZSQ010000012">
    <property type="protein sequence ID" value="NKX55425.1"/>
    <property type="molecule type" value="Genomic_DNA"/>
</dbReference>
<evidence type="ECO:0000313" key="2">
    <source>
        <dbReference type="EMBL" id="NKX55425.1"/>
    </source>
</evidence>
<dbReference type="GO" id="GO:0003700">
    <property type="term" value="F:DNA-binding transcription factor activity"/>
    <property type="evidence" value="ECO:0007669"/>
    <property type="project" value="InterPro"/>
</dbReference>
<gene>
    <name evidence="2" type="ORF">HGG74_12925</name>
</gene>
<accession>A0A7X6HFI8</accession>
<name>A0A7X6HFI8_9MICC</name>
<protein>
    <submittedName>
        <fullName evidence="2">MarR family transcriptional regulator</fullName>
    </submittedName>
</protein>
<dbReference type="InterPro" id="IPR036388">
    <property type="entry name" value="WH-like_DNA-bd_sf"/>
</dbReference>
<dbReference type="PROSITE" id="PS50995">
    <property type="entry name" value="HTH_MARR_2"/>
    <property type="match status" value="1"/>
</dbReference>
<keyword evidence="3" id="KW-1185">Reference proteome</keyword>
<sequence>MTMMAVANGGQGKEADVRDVTLALRRLLLKGERFSTAQARKLQLGASDLVALGYLHEGGPTAPRDLAAMMGITSGSITAMLDRVERAGFLVRNNNPEDRRSILVSITPAGQNAIEWLYGEFDGALRQALVALPGLAPDELEAAMEVIGAELDNASGGQGPLRTPQLPG</sequence>